<feature type="compositionally biased region" description="Basic and acidic residues" evidence="1">
    <location>
        <begin position="765"/>
        <end position="787"/>
    </location>
</feature>
<keyword evidence="3" id="KW-1185">Reference proteome</keyword>
<comment type="caution">
    <text evidence="2">The sequence shown here is derived from an EMBL/GenBank/DDBJ whole genome shotgun (WGS) entry which is preliminary data.</text>
</comment>
<feature type="compositionally biased region" description="Basic and acidic residues" evidence="1">
    <location>
        <begin position="820"/>
        <end position="830"/>
    </location>
</feature>
<organism evidence="2 3">
    <name type="scientific">Discostella pseudostelligera</name>
    <dbReference type="NCBI Taxonomy" id="259834"/>
    <lineage>
        <taxon>Eukaryota</taxon>
        <taxon>Sar</taxon>
        <taxon>Stramenopiles</taxon>
        <taxon>Ochrophyta</taxon>
        <taxon>Bacillariophyta</taxon>
        <taxon>Coscinodiscophyceae</taxon>
        <taxon>Thalassiosirophycidae</taxon>
        <taxon>Stephanodiscales</taxon>
        <taxon>Stephanodiscaceae</taxon>
        <taxon>Discostella</taxon>
    </lineage>
</organism>
<feature type="compositionally biased region" description="Basic and acidic residues" evidence="1">
    <location>
        <begin position="981"/>
        <end position="999"/>
    </location>
</feature>
<dbReference type="AlphaFoldDB" id="A0ABD3LYT1"/>
<gene>
    <name evidence="2" type="ORF">ACHAWU_005928</name>
</gene>
<dbReference type="SUPFAM" id="SSF63829">
    <property type="entry name" value="Calcium-dependent phosphotriesterase"/>
    <property type="match status" value="2"/>
</dbReference>
<feature type="compositionally biased region" description="Low complexity" evidence="1">
    <location>
        <begin position="712"/>
        <end position="730"/>
    </location>
</feature>
<sequence>MVVQPVVGYSRASSVWAANASSTTITTTTNNNPDLHHNHGYIRGGCNDFATVEDSSAMLQDDNIEDAPAAQDVKDDRNNPEEYSIVGEESASSTTPRKSTRKALTVTSNTVVYTTDADFDGGSLINVNHDDVHDQLQLDSISKPFNFIWVACSGRGTVVKVDTLTGKIVGEYRSAPDDKFGDPSRTTVDKDGSVWVANRENIGPNGNGTIVHIGLLENNQCEDRNGDKIIQTSTGLGDIKAWADGSGTRGVQTAQDECIVHYTEVSSTGTRHLSIDADNNVWVSGSSNQAFDKVKGGRYDIVDANGKHSGDILTSYPSVGYGGYGGLMDPNGFIWSARPLLRWDTSKPLIGANGDPAGDSIGPLPDGINWAGQDSPDSYGLCIDRQGNIWNTELGSGINKYAPDGTHIARYTHGFGQAQGCVVDKNDDVWVAHSINGGSTVGHLKNNGTYLGSIEVGSGPSGVAVDRAGKVWSTNKYDDTISRIDPSLNGGIGVVDLVPPVKLGDGCQPYNYGDMTGSTIAAPPNTGSWTIKYDHGSVLAAWGSIQWTSATPGDSSLTVQVRNNAVDPWMTVTNGQNLSSLSGENLYVQVNFSRASSTSSSIGASPVLMDLSLILPTISTPSPTTPVPSNPPTALPTVQPTVQTSLVPSNPPTALPTVQPTVQTSPVPTNPPTALPTVQPTNPPTASPTMPPTPIPTPLPTTPSPMAIVRDPVTVTTSPTKSPPTGSSGSQSANSTTQNNINVDVNNGSDSNSQNSNQNGNKAENNSDAKNKNDITNDNKAKNENENVNKNNKKVKKEKKVEKIKQTSMAKNGSNAKNENNNEKDNKANNENDNNNNEEEKKAKNKATMKEEGGQGDNDKRRDDDHKHKDNNRQDGTDKQRGDNDKERGDKIRDDKERDDSDKERDDKQRDDSDKKRDDKERDDSDKKRDDKQRDDNDKERDDKQRDDSDKKRDDKQRDDNDKQRDDNDKQRDSNNSYRRKKDERDGDKHNNDSREKKAEGKIQCLAFSRYFRTSFLIELCYLVSCIVQDGLMVVATAGRILLSYNVQGQPVEHERKDSPLKVQSRCIAAFPDATGYAVGSTE</sequence>
<dbReference type="Gene3D" id="2.120.10.30">
    <property type="entry name" value="TolB, C-terminal domain"/>
    <property type="match status" value="2"/>
</dbReference>
<reference evidence="2 3" key="1">
    <citation type="submission" date="2024-10" db="EMBL/GenBank/DDBJ databases">
        <title>Updated reference genomes for cyclostephanoid diatoms.</title>
        <authorList>
            <person name="Roberts W.R."/>
            <person name="Alverson A.J."/>
        </authorList>
    </citation>
    <scope>NUCLEOTIDE SEQUENCE [LARGE SCALE GENOMIC DNA]</scope>
    <source>
        <strain evidence="2 3">AJA232-27</strain>
    </source>
</reference>
<dbReference type="PRINTS" id="PR01217">
    <property type="entry name" value="PRICHEXTENSN"/>
</dbReference>
<proteinExistence type="predicted"/>
<feature type="compositionally biased region" description="Pro residues" evidence="1">
    <location>
        <begin position="681"/>
        <end position="703"/>
    </location>
</feature>
<feature type="compositionally biased region" description="Polar residues" evidence="1">
    <location>
        <begin position="656"/>
        <end position="667"/>
    </location>
</feature>
<feature type="region of interest" description="Disordered" evidence="1">
    <location>
        <begin position="643"/>
        <end position="999"/>
    </location>
</feature>
<protein>
    <submittedName>
        <fullName evidence="2">Uncharacterized protein</fullName>
    </submittedName>
</protein>
<dbReference type="EMBL" id="JALLBG020000286">
    <property type="protein sequence ID" value="KAL3756924.1"/>
    <property type="molecule type" value="Genomic_DNA"/>
</dbReference>
<evidence type="ECO:0000313" key="2">
    <source>
        <dbReference type="EMBL" id="KAL3756924.1"/>
    </source>
</evidence>
<feature type="compositionally biased region" description="Basic and acidic residues" evidence="1">
    <location>
        <begin position="838"/>
        <end position="973"/>
    </location>
</feature>
<accession>A0ABD3LYT1</accession>
<evidence type="ECO:0000313" key="3">
    <source>
        <dbReference type="Proteomes" id="UP001530293"/>
    </source>
</evidence>
<name>A0ABD3LYT1_9STRA</name>
<dbReference type="InterPro" id="IPR011042">
    <property type="entry name" value="6-blade_b-propeller_TolB-like"/>
</dbReference>
<evidence type="ECO:0000256" key="1">
    <source>
        <dbReference type="SAM" id="MobiDB-lite"/>
    </source>
</evidence>
<feature type="compositionally biased region" description="Low complexity" evidence="1">
    <location>
        <begin position="739"/>
        <end position="761"/>
    </location>
</feature>
<dbReference type="Proteomes" id="UP001530293">
    <property type="component" value="Unassembled WGS sequence"/>
</dbReference>